<evidence type="ECO:0000313" key="2">
    <source>
        <dbReference type="EMBL" id="KXS21258.1"/>
    </source>
</evidence>
<reference evidence="2 3" key="1">
    <citation type="journal article" date="2015" name="Genome Biol. Evol.">
        <title>Phylogenomic analyses indicate that early fungi evolved digesting cell walls of algal ancestors of land plants.</title>
        <authorList>
            <person name="Chang Y."/>
            <person name="Wang S."/>
            <person name="Sekimoto S."/>
            <person name="Aerts A.L."/>
            <person name="Choi C."/>
            <person name="Clum A."/>
            <person name="LaButti K.M."/>
            <person name="Lindquist E.A."/>
            <person name="Yee Ngan C."/>
            <person name="Ohm R.A."/>
            <person name="Salamov A.A."/>
            <person name="Grigoriev I.V."/>
            <person name="Spatafora J.W."/>
            <person name="Berbee M.L."/>
        </authorList>
    </citation>
    <scope>NUCLEOTIDE SEQUENCE [LARGE SCALE GENOMIC DNA]</scope>
    <source>
        <strain evidence="2 3">JEL478</strain>
    </source>
</reference>
<evidence type="ECO:0000256" key="1">
    <source>
        <dbReference type="SAM" id="MobiDB-lite"/>
    </source>
</evidence>
<keyword evidence="3" id="KW-1185">Reference proteome</keyword>
<sequence length="302" mass="33442">MLMAAATFPIRYVRAQQYERALTEYRELNDEEGYDAHSGSSGGTLEMGKYGNGNQRWNGPKGWKWSYTEPPNFNTPLDNAKTQQGDISNGRYNNNGGAKPPRKPNKTYAGPGGDRGDPRAWQGPPPDMPAPDYDDPADDSDATWAGNGPQRRQQYAEPEMDRRNQNRKSVNGGRDRGDHRGGDQYAQPAPSRRSESGNRPQYQQPPQSMAAPYAQSQRRPAEPQYPQSQYRQAPPQSNVQPRWASGNGRPPQGNGYGNSGIPGAMDVQGPPPSESEDERDMAPRNQPPRYNNGGGNGQSRRR</sequence>
<dbReference type="Proteomes" id="UP000070544">
    <property type="component" value="Unassembled WGS sequence"/>
</dbReference>
<evidence type="ECO:0000313" key="3">
    <source>
        <dbReference type="Proteomes" id="UP000070544"/>
    </source>
</evidence>
<organism evidence="2 3">
    <name type="scientific">Gonapodya prolifera (strain JEL478)</name>
    <name type="common">Monoblepharis prolifera</name>
    <dbReference type="NCBI Taxonomy" id="1344416"/>
    <lineage>
        <taxon>Eukaryota</taxon>
        <taxon>Fungi</taxon>
        <taxon>Fungi incertae sedis</taxon>
        <taxon>Chytridiomycota</taxon>
        <taxon>Chytridiomycota incertae sedis</taxon>
        <taxon>Monoblepharidomycetes</taxon>
        <taxon>Monoblepharidales</taxon>
        <taxon>Gonapodyaceae</taxon>
        <taxon>Gonapodya</taxon>
    </lineage>
</organism>
<protein>
    <submittedName>
        <fullName evidence="2">Uncharacterized protein</fullName>
    </submittedName>
</protein>
<feature type="compositionally biased region" description="Polar residues" evidence="1">
    <location>
        <begin position="69"/>
        <end position="96"/>
    </location>
</feature>
<feature type="compositionally biased region" description="Polar residues" evidence="1">
    <location>
        <begin position="225"/>
        <end position="240"/>
    </location>
</feature>
<name>A0A139AX11_GONPJ</name>
<accession>A0A139AX11</accession>
<feature type="compositionally biased region" description="Acidic residues" evidence="1">
    <location>
        <begin position="132"/>
        <end position="141"/>
    </location>
</feature>
<gene>
    <name evidence="2" type="ORF">M427DRAFT_314535</name>
</gene>
<feature type="region of interest" description="Disordered" evidence="1">
    <location>
        <begin position="30"/>
        <end position="302"/>
    </location>
</feature>
<feature type="compositionally biased region" description="Polar residues" evidence="1">
    <location>
        <begin position="197"/>
        <end position="207"/>
    </location>
</feature>
<dbReference type="AlphaFoldDB" id="A0A139AX11"/>
<feature type="compositionally biased region" description="Basic and acidic residues" evidence="1">
    <location>
        <begin position="173"/>
        <end position="182"/>
    </location>
</feature>
<proteinExistence type="predicted"/>
<dbReference type="EMBL" id="KQ965733">
    <property type="protein sequence ID" value="KXS21258.1"/>
    <property type="molecule type" value="Genomic_DNA"/>
</dbReference>
<feature type="compositionally biased region" description="Gly residues" evidence="1">
    <location>
        <begin position="292"/>
        <end position="302"/>
    </location>
</feature>